<dbReference type="KEGG" id="mgel:G5B37_04295"/>
<feature type="domain" description="DUF2383" evidence="1">
    <location>
        <begin position="17"/>
        <end position="124"/>
    </location>
</feature>
<dbReference type="AlphaFoldDB" id="A0A6G6GJT6"/>
<dbReference type="InterPro" id="IPR012347">
    <property type="entry name" value="Ferritin-like"/>
</dbReference>
<reference evidence="2 3" key="1">
    <citation type="submission" date="2020-02" db="EMBL/GenBank/DDBJ databases">
        <title>Complete genome sequence of Flavobacteriaceae bacterium.</title>
        <authorList>
            <person name="Kim S.-J."/>
            <person name="Kim Y.-S."/>
            <person name="Kim K.-H."/>
        </authorList>
    </citation>
    <scope>NUCLEOTIDE SEQUENCE [LARGE SCALE GENOMIC DNA]</scope>
    <source>
        <strain evidence="2 3">RR4-40</strain>
    </source>
</reference>
<dbReference type="EMBL" id="CP049057">
    <property type="protein sequence ID" value="QIE58808.1"/>
    <property type="molecule type" value="Genomic_DNA"/>
</dbReference>
<sequence length="161" mass="18222">MKTTKEQADIDIHNNLVNNLQELLEKNVDAEKGFAKAMQDAKNANLKNFLKHQAAQHGRFVNELDQEIRNLNETPKEGGSVTGKLHRTWIDIKTALTGENDEAVLEECIRGEKASLEEYEERIKQNNFPPQVETILTNQLGEIRGTLSRVKTLEDIADSIN</sequence>
<evidence type="ECO:0000313" key="3">
    <source>
        <dbReference type="Proteomes" id="UP000505306"/>
    </source>
</evidence>
<dbReference type="InterPro" id="IPR011971">
    <property type="entry name" value="CHP02284"/>
</dbReference>
<protein>
    <submittedName>
        <fullName evidence="2">PA2169 family four-helix-bundle protein</fullName>
    </submittedName>
</protein>
<gene>
    <name evidence="2" type="ORF">G5B37_04295</name>
</gene>
<evidence type="ECO:0000259" key="1">
    <source>
        <dbReference type="Pfam" id="PF09537"/>
    </source>
</evidence>
<dbReference type="RefSeq" id="WP_164678837.1">
    <property type="nucleotide sequence ID" value="NZ_CP049057.1"/>
</dbReference>
<dbReference type="Gene3D" id="1.20.1260.10">
    <property type="match status" value="1"/>
</dbReference>
<proteinExistence type="predicted"/>
<dbReference type="Pfam" id="PF09537">
    <property type="entry name" value="DUF2383"/>
    <property type="match status" value="1"/>
</dbReference>
<name>A0A6G6GJT6_9FLAO</name>
<accession>A0A6G6GJT6</accession>
<evidence type="ECO:0000313" key="2">
    <source>
        <dbReference type="EMBL" id="QIE58808.1"/>
    </source>
</evidence>
<keyword evidence="3" id="KW-1185">Reference proteome</keyword>
<dbReference type="InterPro" id="IPR016920">
    <property type="entry name" value="UCP029477"/>
</dbReference>
<dbReference type="InterPro" id="IPR019052">
    <property type="entry name" value="DUF2383"/>
</dbReference>
<dbReference type="SUPFAM" id="SSF47240">
    <property type="entry name" value="Ferritin-like"/>
    <property type="match status" value="1"/>
</dbReference>
<dbReference type="NCBIfam" id="TIGR02284">
    <property type="entry name" value="PA2169 family four-helix-bundle protein"/>
    <property type="match status" value="1"/>
</dbReference>
<dbReference type="InterPro" id="IPR009078">
    <property type="entry name" value="Ferritin-like_SF"/>
</dbReference>
<dbReference type="Proteomes" id="UP000505306">
    <property type="component" value="Chromosome"/>
</dbReference>
<organism evidence="2 3">
    <name type="scientific">Rasiella rasia</name>
    <dbReference type="NCBI Taxonomy" id="2744027"/>
    <lineage>
        <taxon>Bacteria</taxon>
        <taxon>Pseudomonadati</taxon>
        <taxon>Bacteroidota</taxon>
        <taxon>Flavobacteriia</taxon>
        <taxon>Flavobacteriales</taxon>
        <taxon>Flavobacteriaceae</taxon>
        <taxon>Rasiella</taxon>
    </lineage>
</organism>
<dbReference type="PIRSF" id="PIRSF029477">
    <property type="entry name" value="UCP029477"/>
    <property type="match status" value="1"/>
</dbReference>